<keyword evidence="4" id="KW-1185">Reference proteome</keyword>
<reference evidence="3" key="1">
    <citation type="journal article" date="2019" name="Environ. Microbiol.">
        <title>Fungal ecological strategies reflected in gene transcription - a case study of two litter decomposers.</title>
        <authorList>
            <person name="Barbi F."/>
            <person name="Kohler A."/>
            <person name="Barry K."/>
            <person name="Baskaran P."/>
            <person name="Daum C."/>
            <person name="Fauchery L."/>
            <person name="Ihrmark K."/>
            <person name="Kuo A."/>
            <person name="LaButti K."/>
            <person name="Lipzen A."/>
            <person name="Morin E."/>
            <person name="Grigoriev I.V."/>
            <person name="Henrissat B."/>
            <person name="Lindahl B."/>
            <person name="Martin F."/>
        </authorList>
    </citation>
    <scope>NUCLEOTIDE SEQUENCE</scope>
    <source>
        <strain evidence="3">JB14</strain>
    </source>
</reference>
<dbReference type="InterPro" id="IPR011320">
    <property type="entry name" value="RNase_H1_N"/>
</dbReference>
<gene>
    <name evidence="3" type="ORF">BT96DRAFT_990816</name>
</gene>
<dbReference type="InterPro" id="IPR009027">
    <property type="entry name" value="Ribosomal_bL9/RNase_H1_N"/>
</dbReference>
<sequence>MSHRCRFQARIEYSDDTEAEITIERHNDVITTTSVFRLPATPSRYTPVSSTTQRSSRNTTAGSSSATTPSVSLSPPSTPSSPSTPSLAAPTYPAGIPHPDGIVQPIRSSRNYYVVFAGSRVGIFGDWWSEARPYTEGLSSSHQRLFSRFDYALAAYRASYDRVPGSPPLALILPPGQTAASNDLEDRMSQLGVR</sequence>
<dbReference type="Proteomes" id="UP000799118">
    <property type="component" value="Unassembled WGS sequence"/>
</dbReference>
<organism evidence="3 4">
    <name type="scientific">Gymnopus androsaceus JB14</name>
    <dbReference type="NCBI Taxonomy" id="1447944"/>
    <lineage>
        <taxon>Eukaryota</taxon>
        <taxon>Fungi</taxon>
        <taxon>Dikarya</taxon>
        <taxon>Basidiomycota</taxon>
        <taxon>Agaricomycotina</taxon>
        <taxon>Agaricomycetes</taxon>
        <taxon>Agaricomycetidae</taxon>
        <taxon>Agaricales</taxon>
        <taxon>Marasmiineae</taxon>
        <taxon>Omphalotaceae</taxon>
        <taxon>Gymnopus</taxon>
    </lineage>
</organism>
<dbReference type="OrthoDB" id="2675575at2759"/>
<dbReference type="AlphaFoldDB" id="A0A6A4I1Y1"/>
<evidence type="ECO:0000313" key="4">
    <source>
        <dbReference type="Proteomes" id="UP000799118"/>
    </source>
</evidence>
<dbReference type="Pfam" id="PF01693">
    <property type="entry name" value="Cauli_VI"/>
    <property type="match status" value="1"/>
</dbReference>
<evidence type="ECO:0000313" key="3">
    <source>
        <dbReference type="EMBL" id="KAE9402795.1"/>
    </source>
</evidence>
<proteinExistence type="predicted"/>
<feature type="region of interest" description="Disordered" evidence="1">
    <location>
        <begin position="41"/>
        <end position="93"/>
    </location>
</feature>
<protein>
    <recommendedName>
        <fullName evidence="2">Ribonuclease H1 N-terminal domain-containing protein</fullName>
    </recommendedName>
</protein>
<accession>A0A6A4I1Y1</accession>
<evidence type="ECO:0000256" key="1">
    <source>
        <dbReference type="SAM" id="MobiDB-lite"/>
    </source>
</evidence>
<feature type="domain" description="Ribonuclease H1 N-terminal" evidence="2">
    <location>
        <begin position="112"/>
        <end position="153"/>
    </location>
</feature>
<dbReference type="SUPFAM" id="SSF55658">
    <property type="entry name" value="L9 N-domain-like"/>
    <property type="match status" value="1"/>
</dbReference>
<name>A0A6A4I1Y1_9AGAR</name>
<dbReference type="EMBL" id="ML769431">
    <property type="protein sequence ID" value="KAE9402795.1"/>
    <property type="molecule type" value="Genomic_DNA"/>
</dbReference>
<evidence type="ECO:0000259" key="2">
    <source>
        <dbReference type="Pfam" id="PF01693"/>
    </source>
</evidence>
<feature type="compositionally biased region" description="Low complexity" evidence="1">
    <location>
        <begin position="49"/>
        <end position="93"/>
    </location>
</feature>